<gene>
    <name evidence="1" type="ORF">ENJ61_09200</name>
</gene>
<reference evidence="1" key="1">
    <citation type="journal article" date="2020" name="mSystems">
        <title>Genome- and Community-Level Interaction Insights into Carbon Utilization and Element Cycling Functions of Hydrothermarchaeota in Hydrothermal Sediment.</title>
        <authorList>
            <person name="Zhou Z."/>
            <person name="Liu Y."/>
            <person name="Xu W."/>
            <person name="Pan J."/>
            <person name="Luo Z.H."/>
            <person name="Li M."/>
        </authorList>
    </citation>
    <scope>NUCLEOTIDE SEQUENCE [LARGE SCALE GENOMIC DNA]</scope>
    <source>
        <strain evidence="1">HyVt-501</strain>
    </source>
</reference>
<accession>A0A7C5QJL0</accession>
<dbReference type="Pfam" id="PF20126">
    <property type="entry name" value="TumE"/>
    <property type="match status" value="1"/>
</dbReference>
<proteinExistence type="predicted"/>
<evidence type="ECO:0000313" key="1">
    <source>
        <dbReference type="EMBL" id="HHJ65062.1"/>
    </source>
</evidence>
<protein>
    <submittedName>
        <fullName evidence="1">Uncharacterized protein</fullName>
    </submittedName>
</protein>
<dbReference type="Proteomes" id="UP000885792">
    <property type="component" value="Unassembled WGS sequence"/>
</dbReference>
<organism evidence="1">
    <name type="scientific">Aquifex aeolicus</name>
    <dbReference type="NCBI Taxonomy" id="63363"/>
    <lineage>
        <taxon>Bacteria</taxon>
        <taxon>Pseudomonadati</taxon>
        <taxon>Aquificota</taxon>
        <taxon>Aquificia</taxon>
        <taxon>Aquificales</taxon>
        <taxon>Aquificaceae</taxon>
        <taxon>Aquifex</taxon>
    </lineage>
</organism>
<dbReference type="AlphaFoldDB" id="A0A7C5QJL0"/>
<comment type="caution">
    <text evidence="1">The sequence shown here is derived from an EMBL/GenBank/DDBJ whole genome shotgun (WGS) entry which is preliminary data.</text>
</comment>
<dbReference type="EMBL" id="DRNB01000347">
    <property type="protein sequence ID" value="HHJ65062.1"/>
    <property type="molecule type" value="Genomic_DNA"/>
</dbReference>
<dbReference type="InterPro" id="IPR045397">
    <property type="entry name" value="TumE-like"/>
</dbReference>
<name>A0A7C5QJL0_AQUAO</name>
<sequence>MTNKGARLIFRHRQLIFKEEKLVGVVDMRIYEIPQRRAYEEGIKYSLTFARFNPNTENFEGDYLRYDNYKEHGHHKHMMVKRVPYEFESVEKLIENFYADLERILEEL</sequence>